<dbReference type="InterPro" id="IPR001667">
    <property type="entry name" value="DDH_dom"/>
</dbReference>
<dbReference type="PANTHER" id="PTHR47618">
    <property type="entry name" value="BIFUNCTIONAL OLIGORIBONUCLEASE AND PAP PHOSPHATASE NRNA"/>
    <property type="match status" value="1"/>
</dbReference>
<evidence type="ECO:0000259" key="2">
    <source>
        <dbReference type="Pfam" id="PF02272"/>
    </source>
</evidence>
<dbReference type="AlphaFoldDB" id="A0A3B0UZD3"/>
<protein>
    <submittedName>
        <fullName evidence="3">3'-to-5' oligoribonuclease A, Bacillus type</fullName>
    </submittedName>
</protein>
<dbReference type="InterPro" id="IPR051319">
    <property type="entry name" value="Oligoribo/pAp-PDE_c-di-AMP_PDE"/>
</dbReference>
<dbReference type="InterPro" id="IPR003156">
    <property type="entry name" value="DHHA1_dom"/>
</dbReference>
<dbReference type="PANTHER" id="PTHR47618:SF1">
    <property type="entry name" value="BIFUNCTIONAL OLIGORIBONUCLEASE AND PAP PHOSPHATASE NRNA"/>
    <property type="match status" value="1"/>
</dbReference>
<feature type="domain" description="DHHA1" evidence="2">
    <location>
        <begin position="262"/>
        <end position="338"/>
    </location>
</feature>
<evidence type="ECO:0000313" key="3">
    <source>
        <dbReference type="EMBL" id="VAW36548.1"/>
    </source>
</evidence>
<dbReference type="Gene3D" id="3.10.310.30">
    <property type="match status" value="1"/>
</dbReference>
<gene>
    <name evidence="3" type="ORF">MNBD_CHLOROFLEXI01-3395</name>
</gene>
<dbReference type="EMBL" id="UOEU01000630">
    <property type="protein sequence ID" value="VAW36548.1"/>
    <property type="molecule type" value="Genomic_DNA"/>
</dbReference>
<feature type="domain" description="DDH" evidence="1">
    <location>
        <begin position="44"/>
        <end position="187"/>
    </location>
</feature>
<evidence type="ECO:0000259" key="1">
    <source>
        <dbReference type="Pfam" id="PF01368"/>
    </source>
</evidence>
<dbReference type="InterPro" id="IPR038763">
    <property type="entry name" value="DHH_sf"/>
</dbReference>
<accession>A0A3B0UZD3</accession>
<proteinExistence type="predicted"/>
<organism evidence="3">
    <name type="scientific">hydrothermal vent metagenome</name>
    <dbReference type="NCBI Taxonomy" id="652676"/>
    <lineage>
        <taxon>unclassified sequences</taxon>
        <taxon>metagenomes</taxon>
        <taxon>ecological metagenomes</taxon>
    </lineage>
</organism>
<dbReference type="Pfam" id="PF02272">
    <property type="entry name" value="DHHA1"/>
    <property type="match status" value="1"/>
</dbReference>
<sequence>MNRLRIYDGSFIYQSPKLQTGKPKGYTLHQTEKFILTAVQQANKILVITHIGPDGDALGSLTAVGVALKQMGKTATLLCDNQVPERFRYLPLVEKVRPPSENRITKYDLLIAVDCGDETRMGRAFSTLPSQIPTVINIDHHVTNTYFGDIQHVVPEAVSATEILYDLFCSFGLKITSDLAMCLLTGVVTDTLGFRTVGVKAKTLRIASELVEAGADLPLITMQGLSRKPFSTAQMWKIGLNNMRLEEGLIWTKISYAQREAIGYTNTSSGGLVNFLGNVSQAAMSAVLLEMEDGTIRVGFRCDPPYSVSELALNLGGGGHPLAAGCALDGPLDKAEALVVAMCKEAIQQQQATNGTNR</sequence>
<reference evidence="3" key="1">
    <citation type="submission" date="2018-06" db="EMBL/GenBank/DDBJ databases">
        <authorList>
            <person name="Zhirakovskaya E."/>
        </authorList>
    </citation>
    <scope>NUCLEOTIDE SEQUENCE</scope>
</reference>
<dbReference type="SUPFAM" id="SSF64182">
    <property type="entry name" value="DHH phosphoesterases"/>
    <property type="match status" value="1"/>
</dbReference>
<dbReference type="Pfam" id="PF01368">
    <property type="entry name" value="DHH"/>
    <property type="match status" value="1"/>
</dbReference>
<dbReference type="GO" id="GO:0003676">
    <property type="term" value="F:nucleic acid binding"/>
    <property type="evidence" value="ECO:0007669"/>
    <property type="project" value="InterPro"/>
</dbReference>
<dbReference type="Gene3D" id="3.90.1640.10">
    <property type="entry name" value="inorganic pyrophosphatase (n-terminal core)"/>
    <property type="match status" value="1"/>
</dbReference>
<name>A0A3B0UZD3_9ZZZZ</name>